<accession>A0A3G7TMM1</accession>
<evidence type="ECO:0000313" key="2">
    <source>
        <dbReference type="Proteomes" id="UP000268048"/>
    </source>
</evidence>
<organism evidence="1 2">
    <name type="scientific">Pseudomonas chlororaphis</name>
    <dbReference type="NCBI Taxonomy" id="587753"/>
    <lineage>
        <taxon>Bacteria</taxon>
        <taxon>Pseudomonadati</taxon>
        <taxon>Pseudomonadota</taxon>
        <taxon>Gammaproteobacteria</taxon>
        <taxon>Pseudomonadales</taxon>
        <taxon>Pseudomonadaceae</taxon>
        <taxon>Pseudomonas</taxon>
    </lineage>
</organism>
<dbReference type="EMBL" id="CP027753">
    <property type="protein sequence ID" value="AZE48270.1"/>
    <property type="molecule type" value="Genomic_DNA"/>
</dbReference>
<dbReference type="AlphaFoldDB" id="A0A3G7TMM1"/>
<sequence>MYFKIVPMRDRGIARSWEVIGRDRPIRGDVNISQEMCKVMNRDSNIARIRPAMPLDPELLPPLIDAFLSGMATNAFTLSGIEEVDGRLYAQSWYCRPD</sequence>
<dbReference type="Proteomes" id="UP000268048">
    <property type="component" value="Chromosome"/>
</dbReference>
<evidence type="ECO:0000313" key="1">
    <source>
        <dbReference type="EMBL" id="AZE48270.1"/>
    </source>
</evidence>
<name>A0A3G7TMM1_9PSED</name>
<protein>
    <submittedName>
        <fullName evidence="1">Uncharacterized protein</fullName>
    </submittedName>
</protein>
<proteinExistence type="predicted"/>
<reference evidence="1 2" key="1">
    <citation type="submission" date="2018-03" db="EMBL/GenBank/DDBJ databases">
        <title>Diversity of phytobeneficial traits revealed by whole-genome analysis of worldwide-isolated phenazine-producing Pseudomonas spp.</title>
        <authorList>
            <person name="Biessy A."/>
            <person name="Novinscak A."/>
            <person name="Blom J."/>
            <person name="Leger G."/>
            <person name="Thomashow L.S."/>
            <person name="Cazorla F.M."/>
            <person name="Josic D."/>
            <person name="Filion M."/>
        </authorList>
    </citation>
    <scope>NUCLEOTIDE SEQUENCE [LARGE SCALE GENOMIC DNA]</scope>
    <source>
        <strain evidence="1 2">B25</strain>
    </source>
</reference>
<gene>
    <name evidence="1" type="ORF">C4K04_2597</name>
</gene>